<dbReference type="PANTHER" id="PTHR47683">
    <property type="entry name" value="PSEUDOURIDINE SYNTHASE FAMILY PROTEIN-RELATED"/>
    <property type="match status" value="1"/>
</dbReference>
<dbReference type="InterPro" id="IPR020094">
    <property type="entry name" value="TruA/RsuA/RluB/E/F_N"/>
</dbReference>
<dbReference type="GO" id="GO:0006364">
    <property type="term" value="P:rRNA processing"/>
    <property type="evidence" value="ECO:0007669"/>
    <property type="project" value="UniProtKB-ARBA"/>
</dbReference>
<dbReference type="GO" id="GO:0001522">
    <property type="term" value="P:pseudouridine synthesis"/>
    <property type="evidence" value="ECO:0007669"/>
    <property type="project" value="InterPro"/>
</dbReference>
<dbReference type="InterPro" id="IPR050343">
    <property type="entry name" value="RsuA_PseudoU_synthase"/>
</dbReference>
<evidence type="ECO:0000256" key="3">
    <source>
        <dbReference type="RuleBase" id="RU003887"/>
    </source>
</evidence>
<dbReference type="InterPro" id="IPR042092">
    <property type="entry name" value="PsdUridine_s_RsuA/RluB/E/F_cat"/>
</dbReference>
<dbReference type="Pfam" id="PF00849">
    <property type="entry name" value="PseudoU_synth_2"/>
    <property type="match status" value="1"/>
</dbReference>
<dbReference type="STRING" id="1335309.GA0116948_102208"/>
<dbReference type="InterPro" id="IPR018496">
    <property type="entry name" value="PsdUridine_synth_RsuA/RluB_CS"/>
</dbReference>
<dbReference type="NCBIfam" id="TIGR00093">
    <property type="entry name" value="pseudouridine synthase"/>
    <property type="match status" value="1"/>
</dbReference>
<evidence type="ECO:0000313" key="5">
    <source>
        <dbReference type="EMBL" id="SCB95977.1"/>
    </source>
</evidence>
<feature type="domain" description="Pseudouridine synthase RsuA/RluA-like" evidence="4">
    <location>
        <begin position="15"/>
        <end position="165"/>
    </location>
</feature>
<dbReference type="EC" id="5.4.99.-" evidence="3"/>
<organism evidence="5 6">
    <name type="scientific">Chitinophaga costaii</name>
    <dbReference type="NCBI Taxonomy" id="1335309"/>
    <lineage>
        <taxon>Bacteria</taxon>
        <taxon>Pseudomonadati</taxon>
        <taxon>Bacteroidota</taxon>
        <taxon>Chitinophagia</taxon>
        <taxon>Chitinophagales</taxon>
        <taxon>Chitinophagaceae</taxon>
        <taxon>Chitinophaga</taxon>
    </lineage>
</organism>
<reference evidence="5 6" key="1">
    <citation type="submission" date="2016-08" db="EMBL/GenBank/DDBJ databases">
        <authorList>
            <person name="Seilhamer J.J."/>
        </authorList>
    </citation>
    <scope>NUCLEOTIDE SEQUENCE [LARGE SCALE GENOMIC DNA]</scope>
    <source>
        <strain evidence="5 6">A37T2</strain>
    </source>
</reference>
<dbReference type="PANTHER" id="PTHR47683:SF2">
    <property type="entry name" value="RNA-BINDING S4 DOMAIN-CONTAINING PROTEIN"/>
    <property type="match status" value="1"/>
</dbReference>
<dbReference type="GO" id="GO:0003723">
    <property type="term" value="F:RNA binding"/>
    <property type="evidence" value="ECO:0007669"/>
    <property type="project" value="InterPro"/>
</dbReference>
<dbReference type="EMBL" id="FMAR01000002">
    <property type="protein sequence ID" value="SCB95977.1"/>
    <property type="molecule type" value="Genomic_DNA"/>
</dbReference>
<accession>A0A1C4AN94</accession>
<dbReference type="InterPro" id="IPR020103">
    <property type="entry name" value="PsdUridine_synth_cat_dom_sf"/>
</dbReference>
<name>A0A1C4AN94_9BACT</name>
<evidence type="ECO:0000259" key="4">
    <source>
        <dbReference type="Pfam" id="PF00849"/>
    </source>
</evidence>
<proteinExistence type="inferred from homology"/>
<dbReference type="InterPro" id="IPR006145">
    <property type="entry name" value="PsdUridine_synth_RsuA/RluA"/>
</dbReference>
<dbReference type="AlphaFoldDB" id="A0A1C4AN94"/>
<keyword evidence="2 3" id="KW-0413">Isomerase</keyword>
<keyword evidence="6" id="KW-1185">Reference proteome</keyword>
<evidence type="ECO:0000313" key="6">
    <source>
        <dbReference type="Proteomes" id="UP000242818"/>
    </source>
</evidence>
<dbReference type="GO" id="GO:0140098">
    <property type="term" value="F:catalytic activity, acting on RNA"/>
    <property type="evidence" value="ECO:0007669"/>
    <property type="project" value="UniProtKB-ARBA"/>
</dbReference>
<protein>
    <recommendedName>
        <fullName evidence="3">Pseudouridine synthase</fullName>
        <ecNumber evidence="3">5.4.99.-</ecNumber>
    </recommendedName>
</protein>
<evidence type="ECO:0000256" key="2">
    <source>
        <dbReference type="ARBA" id="ARBA00023235"/>
    </source>
</evidence>
<dbReference type="SUPFAM" id="SSF55120">
    <property type="entry name" value="Pseudouridine synthase"/>
    <property type="match status" value="1"/>
</dbReference>
<comment type="similarity">
    <text evidence="1 3">Belongs to the pseudouridine synthase RsuA family.</text>
</comment>
<dbReference type="PROSITE" id="PS01149">
    <property type="entry name" value="PSI_RSU"/>
    <property type="match status" value="1"/>
</dbReference>
<dbReference type="Gene3D" id="3.30.70.580">
    <property type="entry name" value="Pseudouridine synthase I, catalytic domain, N-terminal subdomain"/>
    <property type="match status" value="1"/>
</dbReference>
<dbReference type="Proteomes" id="UP000242818">
    <property type="component" value="Unassembled WGS sequence"/>
</dbReference>
<evidence type="ECO:0000256" key="1">
    <source>
        <dbReference type="ARBA" id="ARBA00008348"/>
    </source>
</evidence>
<gene>
    <name evidence="5" type="ORF">GA0116948_102208</name>
</gene>
<sequence>MGTVHQSQEPVTPVYYLIYKPYEVLTRFSPEAGKATLADHFRVPKDVYPVGRLDYDSEGLLLLTNDTTINNRLLNPTFAHSREYWVQVDGAITADAINQLQHGVNINIEGKRYRTKRCTAMAFDHEPAVPERHPPIRFRKSIPAPWIRLILTEGKNRQVRKMTAAVGFPTLRLIRYRIGHLSVEGMQPGDMRTLTRDEVETQLLG</sequence>
<dbReference type="InterPro" id="IPR000748">
    <property type="entry name" value="PsdUridine_synth_RsuA/RluB/E/F"/>
</dbReference>
<dbReference type="Gene3D" id="3.30.70.1560">
    <property type="entry name" value="Alpha-L RNA-binding motif"/>
    <property type="match status" value="1"/>
</dbReference>
<dbReference type="GO" id="GO:0009982">
    <property type="term" value="F:pseudouridine synthase activity"/>
    <property type="evidence" value="ECO:0007669"/>
    <property type="project" value="InterPro"/>
</dbReference>